<dbReference type="Proteomes" id="UP000481043">
    <property type="component" value="Unassembled WGS sequence"/>
</dbReference>
<sequence>MLIKKNIFKLWHVLSGKTARAVLFYRLSNWFYNNKLKLLSHFFWRLNVTLHSVEISPMAKIGKDLKIAHSVGIVIGAGTSVGKNLSIYQNVTIGSKIDRNGKAQYPIIGDNVTLYPGCVVIGNITIGDDAVVAPNAVVIKDVPSKTVAMGIPAIIKSL</sequence>
<evidence type="ECO:0000256" key="3">
    <source>
        <dbReference type="ARBA" id="ARBA00022679"/>
    </source>
</evidence>
<dbReference type="InterPro" id="IPR011004">
    <property type="entry name" value="Trimer_LpxA-like_sf"/>
</dbReference>
<dbReference type="PANTHER" id="PTHR42811">
    <property type="entry name" value="SERINE ACETYLTRANSFERASE"/>
    <property type="match status" value="1"/>
</dbReference>
<comment type="caution">
    <text evidence="5">The sequence shown here is derived from an EMBL/GenBank/DDBJ whole genome shotgun (WGS) entry which is preliminary data.</text>
</comment>
<keyword evidence="6" id="KW-1185">Reference proteome</keyword>
<protein>
    <recommendedName>
        <fullName evidence="2">Serine acetyltransferase</fullName>
    </recommendedName>
</protein>
<comment type="similarity">
    <text evidence="1">Belongs to the transferase hexapeptide repeat family.</text>
</comment>
<dbReference type="GO" id="GO:0009001">
    <property type="term" value="F:serine O-acetyltransferase activity"/>
    <property type="evidence" value="ECO:0007669"/>
    <property type="project" value="InterPro"/>
</dbReference>
<keyword evidence="3 5" id="KW-0808">Transferase</keyword>
<evidence type="ECO:0000256" key="1">
    <source>
        <dbReference type="ARBA" id="ARBA00007274"/>
    </source>
</evidence>
<dbReference type="CDD" id="cd03354">
    <property type="entry name" value="LbH_SAT"/>
    <property type="match status" value="1"/>
</dbReference>
<dbReference type="PIRSF" id="PIRSF000441">
    <property type="entry name" value="CysE"/>
    <property type="match status" value="1"/>
</dbReference>
<dbReference type="EMBL" id="JAAIWM010000003">
    <property type="protein sequence ID" value="NEY72380.1"/>
    <property type="molecule type" value="Genomic_DNA"/>
</dbReference>
<keyword evidence="4" id="KW-0012">Acyltransferase</keyword>
<dbReference type="GO" id="GO:0005737">
    <property type="term" value="C:cytoplasm"/>
    <property type="evidence" value="ECO:0007669"/>
    <property type="project" value="InterPro"/>
</dbReference>
<dbReference type="SUPFAM" id="SSF51161">
    <property type="entry name" value="Trimeric LpxA-like enzymes"/>
    <property type="match status" value="1"/>
</dbReference>
<gene>
    <name evidence="5" type="ORF">G4D63_11650</name>
</gene>
<dbReference type="InterPro" id="IPR045304">
    <property type="entry name" value="LbH_SAT"/>
</dbReference>
<reference evidence="5 6" key="1">
    <citation type="submission" date="2020-02" db="EMBL/GenBank/DDBJ databases">
        <title>Bacillus aquiflavi sp. nov., isolated from yellow water of strong flavor Chinese baijiu in Yibin region of China.</title>
        <authorList>
            <person name="Xie J."/>
        </authorList>
    </citation>
    <scope>NUCLEOTIDE SEQUENCE [LARGE SCALE GENOMIC DNA]</scope>
    <source>
        <strain evidence="5 6">SA4</strain>
    </source>
</reference>
<evidence type="ECO:0000256" key="4">
    <source>
        <dbReference type="ARBA" id="ARBA00023315"/>
    </source>
</evidence>
<name>A0A6M0QA34_9BACI</name>
<dbReference type="Pfam" id="PF00132">
    <property type="entry name" value="Hexapep"/>
    <property type="match status" value="1"/>
</dbReference>
<dbReference type="Gene3D" id="2.160.10.10">
    <property type="entry name" value="Hexapeptide repeat proteins"/>
    <property type="match status" value="1"/>
</dbReference>
<dbReference type="AlphaFoldDB" id="A0A6M0QA34"/>
<accession>A0A6M0QA34</accession>
<evidence type="ECO:0000313" key="5">
    <source>
        <dbReference type="EMBL" id="NEY72380.1"/>
    </source>
</evidence>
<dbReference type="GO" id="GO:0006535">
    <property type="term" value="P:cysteine biosynthetic process from serine"/>
    <property type="evidence" value="ECO:0007669"/>
    <property type="project" value="InterPro"/>
</dbReference>
<evidence type="ECO:0000256" key="2">
    <source>
        <dbReference type="ARBA" id="ARBA00018522"/>
    </source>
</evidence>
<organism evidence="5 6">
    <name type="scientific">Bacillus mesophilus</name>
    <dbReference type="NCBI Taxonomy" id="1808955"/>
    <lineage>
        <taxon>Bacteria</taxon>
        <taxon>Bacillati</taxon>
        <taxon>Bacillota</taxon>
        <taxon>Bacilli</taxon>
        <taxon>Bacillales</taxon>
        <taxon>Bacillaceae</taxon>
        <taxon>Bacillus</taxon>
    </lineage>
</organism>
<dbReference type="RefSeq" id="WP_163179826.1">
    <property type="nucleotide sequence ID" value="NZ_JAAIWM010000003.1"/>
</dbReference>
<dbReference type="InterPro" id="IPR005881">
    <property type="entry name" value="Ser_O-AcTrfase"/>
</dbReference>
<dbReference type="InterPro" id="IPR001451">
    <property type="entry name" value="Hexapep"/>
</dbReference>
<proteinExistence type="inferred from homology"/>
<evidence type="ECO:0000313" key="6">
    <source>
        <dbReference type="Proteomes" id="UP000481043"/>
    </source>
</evidence>